<evidence type="ECO:0000256" key="1">
    <source>
        <dbReference type="ARBA" id="ARBA00006515"/>
    </source>
</evidence>
<name>A0ABX7S8B5_9BACT</name>
<dbReference type="InterPro" id="IPR005399">
    <property type="entry name" value="K_chnl_volt-dep_bsu_KCNAB-rel"/>
</dbReference>
<reference evidence="5 6" key="1">
    <citation type="submission" date="2021-03" db="EMBL/GenBank/DDBJ databases">
        <title>Thermosipho ferrireducens sp.nov., an anaerobic thermophilic iron-reducing bacterium isolated from a deep-sea hydrothermal sulfide deposits.</title>
        <authorList>
            <person name="Zeng X."/>
            <person name="Chen Y."/>
            <person name="Shao Z."/>
        </authorList>
    </citation>
    <scope>NUCLEOTIDE SEQUENCE [LARGE SCALE GENOMIC DNA]</scope>
    <source>
        <strain evidence="5 6">JL129W03</strain>
    </source>
</reference>
<sequence>MNYRKVGKWGLKISELSLGSWITFGNQLDIAGAKEIVREAFKSGINFFDTAEAYANGMAEAMLGDILKEFKRSDIVVSTKIFWGGNGPNDRGLSRKHLLEGIWASLKRLQLDYVDIVYCHRPDPEVPIEETVMAMDYIVRNGLALYWGTSEWSAEELEEAHKVCEKLNCIHPVVEQPQYNMLVRERVEKEYLPIYEKYGMGLTTWSPLASGVLTGKYNNGIPENSRLAKFPNLRKHLEEKGMLGEKVFEKLRKLQKIADQLDAKLSQLALAWCLLNPNVSSVILGVTSIEQLHENLKAIEIKEKLSQDVIDEIKEILEDE</sequence>
<proteinExistence type="inferred from homology"/>
<feature type="domain" description="NADP-dependent oxidoreductase" evidence="4">
    <location>
        <begin position="16"/>
        <end position="317"/>
    </location>
</feature>
<keyword evidence="6" id="KW-1185">Reference proteome</keyword>
<dbReference type="Gene3D" id="3.20.20.100">
    <property type="entry name" value="NADP-dependent oxidoreductase domain"/>
    <property type="match status" value="1"/>
</dbReference>
<dbReference type="EMBL" id="CP071446">
    <property type="protein sequence ID" value="QTA37350.1"/>
    <property type="molecule type" value="Genomic_DNA"/>
</dbReference>
<dbReference type="RefSeq" id="WP_207566075.1">
    <property type="nucleotide sequence ID" value="NZ_CP071446.1"/>
</dbReference>
<organism evidence="5 6">
    <name type="scientific">Thermosipho ferrireducens</name>
    <dbReference type="NCBI Taxonomy" id="2571116"/>
    <lineage>
        <taxon>Bacteria</taxon>
        <taxon>Thermotogati</taxon>
        <taxon>Thermotogota</taxon>
        <taxon>Thermotogae</taxon>
        <taxon>Thermotogales</taxon>
        <taxon>Fervidobacteriaceae</taxon>
        <taxon>Thermosipho</taxon>
    </lineage>
</organism>
<dbReference type="PRINTS" id="PR01577">
    <property type="entry name" value="KCNABCHANNEL"/>
</dbReference>
<comment type="similarity">
    <text evidence="1">Belongs to the shaker potassium channel beta subunit family.</text>
</comment>
<dbReference type="Pfam" id="PF00248">
    <property type="entry name" value="Aldo_ket_red"/>
    <property type="match status" value="1"/>
</dbReference>
<evidence type="ECO:0000256" key="2">
    <source>
        <dbReference type="ARBA" id="ARBA00022857"/>
    </source>
</evidence>
<evidence type="ECO:0000256" key="3">
    <source>
        <dbReference type="ARBA" id="ARBA00023002"/>
    </source>
</evidence>
<dbReference type="InterPro" id="IPR023210">
    <property type="entry name" value="NADP_OxRdtase_dom"/>
</dbReference>
<keyword evidence="2" id="KW-0521">NADP</keyword>
<dbReference type="CDD" id="cd19143">
    <property type="entry name" value="AKR_AKR6C1_2"/>
    <property type="match status" value="1"/>
</dbReference>
<evidence type="ECO:0000313" key="5">
    <source>
        <dbReference type="EMBL" id="QTA37350.1"/>
    </source>
</evidence>
<dbReference type="Proteomes" id="UP000671862">
    <property type="component" value="Chromosome"/>
</dbReference>
<dbReference type="PANTHER" id="PTHR43150:SF2">
    <property type="entry name" value="HYPERKINETIC, ISOFORM M"/>
    <property type="match status" value="1"/>
</dbReference>
<protein>
    <submittedName>
        <fullName evidence="5">Aldo/keto reductase</fullName>
    </submittedName>
</protein>
<keyword evidence="3" id="KW-0560">Oxidoreductase</keyword>
<accession>A0ABX7S8B5</accession>
<dbReference type="InterPro" id="IPR036812">
    <property type="entry name" value="NAD(P)_OxRdtase_dom_sf"/>
</dbReference>
<dbReference type="SUPFAM" id="SSF51430">
    <property type="entry name" value="NAD(P)-linked oxidoreductase"/>
    <property type="match status" value="1"/>
</dbReference>
<evidence type="ECO:0000313" key="6">
    <source>
        <dbReference type="Proteomes" id="UP000671862"/>
    </source>
</evidence>
<dbReference type="PANTHER" id="PTHR43150">
    <property type="entry name" value="HYPERKINETIC, ISOFORM M"/>
    <property type="match status" value="1"/>
</dbReference>
<gene>
    <name evidence="5" type="ORF">JYK00_06305</name>
</gene>
<evidence type="ECO:0000259" key="4">
    <source>
        <dbReference type="Pfam" id="PF00248"/>
    </source>
</evidence>